<reference evidence="5" key="1">
    <citation type="submission" date="2025-08" db="UniProtKB">
        <authorList>
            <consortium name="RefSeq"/>
        </authorList>
    </citation>
    <scope>IDENTIFICATION</scope>
    <source>
        <tissue evidence="5">Silk gland</tissue>
    </source>
</reference>
<dbReference type="InterPro" id="IPR031311">
    <property type="entry name" value="CHIT_BIND_RR_consensus"/>
</dbReference>
<dbReference type="PANTHER" id="PTHR12236">
    <property type="entry name" value="STRUCTURAL CONTITUENT OF CUTICLE"/>
    <property type="match status" value="1"/>
</dbReference>
<dbReference type="InterPro" id="IPR051217">
    <property type="entry name" value="Insect_Cuticle_Struc_Prot"/>
</dbReference>
<evidence type="ECO:0000256" key="1">
    <source>
        <dbReference type="ARBA" id="ARBA00022460"/>
    </source>
</evidence>
<dbReference type="CTD" id="100379342"/>
<dbReference type="AlphaFoldDB" id="A0A6J2J7Z9"/>
<dbReference type="InterPro" id="IPR000618">
    <property type="entry name" value="Insect_cuticle"/>
</dbReference>
<gene>
    <name evidence="5" type="primary">LOC114239508</name>
</gene>
<evidence type="ECO:0000313" key="4">
    <source>
        <dbReference type="Proteomes" id="UP000504629"/>
    </source>
</evidence>
<evidence type="ECO:0000256" key="2">
    <source>
        <dbReference type="ARBA" id="ARBA00022729"/>
    </source>
</evidence>
<keyword evidence="1 3" id="KW-0193">Cuticle</keyword>
<proteinExistence type="predicted"/>
<dbReference type="PANTHER" id="PTHR12236:SF95">
    <property type="entry name" value="CUTICULAR PROTEIN 76BD, ISOFORM C-RELATED"/>
    <property type="match status" value="1"/>
</dbReference>
<dbReference type="PROSITE" id="PS51155">
    <property type="entry name" value="CHIT_BIND_RR_2"/>
    <property type="match status" value="1"/>
</dbReference>
<keyword evidence="4" id="KW-1185">Reference proteome</keyword>
<dbReference type="PROSITE" id="PS00233">
    <property type="entry name" value="CHIT_BIND_RR_1"/>
    <property type="match status" value="1"/>
</dbReference>
<dbReference type="OrthoDB" id="7259705at2759"/>
<dbReference type="KEGG" id="bman:114239508"/>
<evidence type="ECO:0000256" key="3">
    <source>
        <dbReference type="PROSITE-ProRule" id="PRU00497"/>
    </source>
</evidence>
<sequence length="197" mass="21185">MATLATGIIIHNAPVVEAVDNSRYAFNYAVNDPQTRDKKAQWEERNGGVVKGSYSLVEPDGSVRVVDYTADDVSGFNAIVKNIGPSVHPAPLTPKIATPLAPIVGPIHYGFGTASVVGIPKATSVGDWSFPWDPKTHSYGGWVPITAPLLPIPLAPSRAYATILRKKYVDGKLYKWITGPIPLSGKTLIIKRTGRGR</sequence>
<name>A0A6J2J7Z9_BOMMA</name>
<dbReference type="GO" id="GO:0005615">
    <property type="term" value="C:extracellular space"/>
    <property type="evidence" value="ECO:0007669"/>
    <property type="project" value="TreeGrafter"/>
</dbReference>
<dbReference type="Pfam" id="PF00379">
    <property type="entry name" value="Chitin_bind_4"/>
    <property type="match status" value="1"/>
</dbReference>
<dbReference type="GO" id="GO:0042302">
    <property type="term" value="F:structural constituent of cuticle"/>
    <property type="evidence" value="ECO:0007669"/>
    <property type="project" value="UniProtKB-UniRule"/>
</dbReference>
<evidence type="ECO:0000313" key="5">
    <source>
        <dbReference type="RefSeq" id="XP_028025531.1"/>
    </source>
</evidence>
<accession>A0A6J2J7Z9</accession>
<protein>
    <submittedName>
        <fullName evidence="5">Cuticle protein 8-like</fullName>
    </submittedName>
</protein>
<dbReference type="GO" id="GO:0031012">
    <property type="term" value="C:extracellular matrix"/>
    <property type="evidence" value="ECO:0007669"/>
    <property type="project" value="TreeGrafter"/>
</dbReference>
<dbReference type="PRINTS" id="PR00947">
    <property type="entry name" value="CUTICLE"/>
</dbReference>
<dbReference type="GeneID" id="114239508"/>
<dbReference type="RefSeq" id="XP_028025531.1">
    <property type="nucleotide sequence ID" value="XM_028169730.1"/>
</dbReference>
<keyword evidence="2" id="KW-0732">Signal</keyword>
<dbReference type="Proteomes" id="UP000504629">
    <property type="component" value="Unplaced"/>
</dbReference>
<organism evidence="4 5">
    <name type="scientific">Bombyx mandarina</name>
    <name type="common">Wild silk moth</name>
    <name type="synonym">Wild silkworm</name>
    <dbReference type="NCBI Taxonomy" id="7092"/>
    <lineage>
        <taxon>Eukaryota</taxon>
        <taxon>Metazoa</taxon>
        <taxon>Ecdysozoa</taxon>
        <taxon>Arthropoda</taxon>
        <taxon>Hexapoda</taxon>
        <taxon>Insecta</taxon>
        <taxon>Pterygota</taxon>
        <taxon>Neoptera</taxon>
        <taxon>Endopterygota</taxon>
        <taxon>Lepidoptera</taxon>
        <taxon>Glossata</taxon>
        <taxon>Ditrysia</taxon>
        <taxon>Bombycoidea</taxon>
        <taxon>Bombycidae</taxon>
        <taxon>Bombycinae</taxon>
        <taxon>Bombyx</taxon>
    </lineage>
</organism>